<dbReference type="AlphaFoldDB" id="A0AAE1H677"/>
<evidence type="ECO:0000259" key="4">
    <source>
        <dbReference type="PROSITE" id="PS51762"/>
    </source>
</evidence>
<dbReference type="PROSITE" id="PS51762">
    <property type="entry name" value="GH16_2"/>
    <property type="match status" value="1"/>
</dbReference>
<dbReference type="InterPro" id="IPR013320">
    <property type="entry name" value="ConA-like_dom_sf"/>
</dbReference>
<dbReference type="GO" id="GO:0005975">
    <property type="term" value="P:carbohydrate metabolic process"/>
    <property type="evidence" value="ECO:0007669"/>
    <property type="project" value="InterPro"/>
</dbReference>
<gene>
    <name evidence="5" type="ORF">KUF71_023846</name>
</gene>
<feature type="domain" description="GH16" evidence="4">
    <location>
        <begin position="82"/>
        <end position="422"/>
    </location>
</feature>
<dbReference type="PANTHER" id="PTHR10963:SF55">
    <property type="entry name" value="GLYCOSIDE HYDROLASE FAMILY 16 PROTEIN"/>
    <property type="match status" value="1"/>
</dbReference>
<dbReference type="GO" id="GO:0004553">
    <property type="term" value="F:hydrolase activity, hydrolyzing O-glycosyl compounds"/>
    <property type="evidence" value="ECO:0007669"/>
    <property type="project" value="InterPro"/>
</dbReference>
<feature type="compositionally biased region" description="Low complexity" evidence="2">
    <location>
        <begin position="64"/>
        <end position="84"/>
    </location>
</feature>
<accession>A0AAE1H677</accession>
<organism evidence="5 6">
    <name type="scientific">Frankliniella fusca</name>
    <dbReference type="NCBI Taxonomy" id="407009"/>
    <lineage>
        <taxon>Eukaryota</taxon>
        <taxon>Metazoa</taxon>
        <taxon>Ecdysozoa</taxon>
        <taxon>Arthropoda</taxon>
        <taxon>Hexapoda</taxon>
        <taxon>Insecta</taxon>
        <taxon>Pterygota</taxon>
        <taxon>Neoptera</taxon>
        <taxon>Paraneoptera</taxon>
        <taxon>Thysanoptera</taxon>
        <taxon>Terebrantia</taxon>
        <taxon>Thripoidea</taxon>
        <taxon>Thripidae</taxon>
        <taxon>Frankliniella</taxon>
    </lineage>
</organism>
<evidence type="ECO:0000313" key="6">
    <source>
        <dbReference type="Proteomes" id="UP001219518"/>
    </source>
</evidence>
<evidence type="ECO:0000256" key="1">
    <source>
        <dbReference type="ARBA" id="ARBA00006865"/>
    </source>
</evidence>
<dbReference type="Pfam" id="PF00722">
    <property type="entry name" value="Glyco_hydro_16"/>
    <property type="match status" value="1"/>
</dbReference>
<dbReference type="Proteomes" id="UP001219518">
    <property type="component" value="Unassembled WGS sequence"/>
</dbReference>
<evidence type="ECO:0000256" key="2">
    <source>
        <dbReference type="SAM" id="MobiDB-lite"/>
    </source>
</evidence>
<feature type="compositionally biased region" description="Pro residues" evidence="2">
    <location>
        <begin position="36"/>
        <end position="47"/>
    </location>
</feature>
<name>A0AAE1H677_9NEOP</name>
<comment type="similarity">
    <text evidence="1">Belongs to the glycosyl hydrolase 16 family.</text>
</comment>
<evidence type="ECO:0000313" key="5">
    <source>
        <dbReference type="EMBL" id="KAK3914445.1"/>
    </source>
</evidence>
<comment type="caution">
    <text evidence="5">The sequence shown here is derived from an EMBL/GenBank/DDBJ whole genome shotgun (WGS) entry which is preliminary data.</text>
</comment>
<evidence type="ECO:0000256" key="3">
    <source>
        <dbReference type="SAM" id="SignalP"/>
    </source>
</evidence>
<keyword evidence="6" id="KW-1185">Reference proteome</keyword>
<reference evidence="5" key="2">
    <citation type="journal article" date="2023" name="BMC Genomics">
        <title>Pest status, molecular evolution, and epigenetic factors derived from the genome assembly of Frankliniella fusca, a thysanopteran phytovirus vector.</title>
        <authorList>
            <person name="Catto M.A."/>
            <person name="Labadie P.E."/>
            <person name="Jacobson A.L."/>
            <person name="Kennedy G.G."/>
            <person name="Srinivasan R."/>
            <person name="Hunt B.G."/>
        </authorList>
    </citation>
    <scope>NUCLEOTIDE SEQUENCE</scope>
    <source>
        <strain evidence="5">PL_HMW_Pooled</strain>
    </source>
</reference>
<dbReference type="EMBL" id="JAHWGI010000380">
    <property type="protein sequence ID" value="KAK3914445.1"/>
    <property type="molecule type" value="Genomic_DNA"/>
</dbReference>
<sequence>MVFLGAPATTPAFIFLALLLAAAVTASPGARLGSAPPAPAPRRPVPPAAAAAAPAAPPAPRGNATTSPPRRSSAPAAAATRAPRAPAPLPPPRREKIIFAEEFNKLDPAVWSHLVTAWRGGNQEFQYYRNDRRNSYVRGGVLYLRPTLTAREYGDAFLYSGKMYYADCNFEPCVSASGADIVLPIQSARIHTSGAFSFRYGRLEVRAKLPRGDWIWPAIWLKPASNAYGPWPASGEMDLVESRGNANLKQISTGEPLGVQKVGATLHFGPNSSYNIWRLTHWEKILERGDFADDFHVFGMEWSSVGFRFTVDNEEIGRMAPPRGGFWDLGGFDSDPGGPNIWANGTQLAPFDRKFYIILNVAVGGTFFPGGMINSPYPRPWNWTSGHPLREFWEHRAWWLPTWKGEHAAMQVDYVRVYQTVT</sequence>
<feature type="region of interest" description="Disordered" evidence="2">
    <location>
        <begin position="30"/>
        <end position="92"/>
    </location>
</feature>
<dbReference type="SUPFAM" id="SSF49899">
    <property type="entry name" value="Concanavalin A-like lectins/glucanases"/>
    <property type="match status" value="1"/>
</dbReference>
<proteinExistence type="inferred from homology"/>
<reference evidence="5" key="1">
    <citation type="submission" date="2021-07" db="EMBL/GenBank/DDBJ databases">
        <authorList>
            <person name="Catto M.A."/>
            <person name="Jacobson A."/>
            <person name="Kennedy G."/>
            <person name="Labadie P."/>
            <person name="Hunt B.G."/>
            <person name="Srinivasan R."/>
        </authorList>
    </citation>
    <scope>NUCLEOTIDE SEQUENCE</scope>
    <source>
        <strain evidence="5">PL_HMW_Pooled</strain>
        <tissue evidence="5">Head</tissue>
    </source>
</reference>
<dbReference type="InterPro" id="IPR000757">
    <property type="entry name" value="Beta-glucanase-like"/>
</dbReference>
<protein>
    <submittedName>
        <fullName evidence="5">Beta-1,3-glucan-binding protein</fullName>
    </submittedName>
</protein>
<feature type="signal peptide" evidence="3">
    <location>
        <begin position="1"/>
        <end position="26"/>
    </location>
</feature>
<keyword evidence="3" id="KW-0732">Signal</keyword>
<feature type="chain" id="PRO_5042066638" evidence="3">
    <location>
        <begin position="27"/>
        <end position="422"/>
    </location>
</feature>
<dbReference type="Gene3D" id="2.60.120.200">
    <property type="match status" value="1"/>
</dbReference>
<dbReference type="InterPro" id="IPR050546">
    <property type="entry name" value="Glycosyl_Hydrlase_16"/>
</dbReference>
<dbReference type="PANTHER" id="PTHR10963">
    <property type="entry name" value="GLYCOSYL HYDROLASE-RELATED"/>
    <property type="match status" value="1"/>
</dbReference>